<gene>
    <name evidence="5" type="ORF">FAS41_08130</name>
</gene>
<evidence type="ECO:0000256" key="1">
    <source>
        <dbReference type="ARBA" id="ARBA00022676"/>
    </source>
</evidence>
<dbReference type="SUPFAM" id="SSF53756">
    <property type="entry name" value="UDP-Glycosyltransferase/glycogen phosphorylase"/>
    <property type="match status" value="1"/>
</dbReference>
<evidence type="ECO:0000259" key="4">
    <source>
        <dbReference type="Pfam" id="PF13439"/>
    </source>
</evidence>
<dbReference type="Gene3D" id="3.40.50.2000">
    <property type="entry name" value="Glycogen Phosphorylase B"/>
    <property type="match status" value="2"/>
</dbReference>
<dbReference type="PANTHER" id="PTHR12526">
    <property type="entry name" value="GLYCOSYLTRANSFERASE"/>
    <property type="match status" value="1"/>
</dbReference>
<keyword evidence="6" id="KW-1185">Reference proteome</keyword>
<evidence type="ECO:0000259" key="3">
    <source>
        <dbReference type="Pfam" id="PF00534"/>
    </source>
</evidence>
<feature type="domain" description="Glycosyl transferase family 1" evidence="3">
    <location>
        <begin position="216"/>
        <end position="371"/>
    </location>
</feature>
<comment type="caution">
    <text evidence="5">The sequence shown here is derived from an EMBL/GenBank/DDBJ whole genome shotgun (WGS) entry which is preliminary data.</text>
</comment>
<organism evidence="5 6">
    <name type="scientific">Pseudomonas nicosulfuronedens</name>
    <dbReference type="NCBI Taxonomy" id="2571105"/>
    <lineage>
        <taxon>Bacteria</taxon>
        <taxon>Pseudomonadati</taxon>
        <taxon>Pseudomonadota</taxon>
        <taxon>Gammaproteobacteria</taxon>
        <taxon>Pseudomonadales</taxon>
        <taxon>Pseudomonadaceae</taxon>
        <taxon>Pseudomonas</taxon>
    </lineage>
</organism>
<keyword evidence="1" id="KW-0328">Glycosyltransferase</keyword>
<reference evidence="5 6" key="1">
    <citation type="submission" date="2019-04" db="EMBL/GenBank/DDBJ databases">
        <authorList>
            <person name="Li M."/>
        </authorList>
    </citation>
    <scope>NUCLEOTIDE SEQUENCE [LARGE SCALE GENOMIC DNA]</scope>
    <source>
        <strain evidence="5 6">LAM1902</strain>
    </source>
</reference>
<evidence type="ECO:0000313" key="5">
    <source>
        <dbReference type="EMBL" id="TLX79297.1"/>
    </source>
</evidence>
<dbReference type="InterPro" id="IPR001296">
    <property type="entry name" value="Glyco_trans_1"/>
</dbReference>
<dbReference type="EMBL" id="SWDV01000007">
    <property type="protein sequence ID" value="TLX79297.1"/>
    <property type="molecule type" value="Genomic_DNA"/>
</dbReference>
<proteinExistence type="predicted"/>
<protein>
    <submittedName>
        <fullName evidence="5">Glycosyltransferase family 4 protein</fullName>
    </submittedName>
</protein>
<evidence type="ECO:0000313" key="6">
    <source>
        <dbReference type="Proteomes" id="UP000306635"/>
    </source>
</evidence>
<accession>A0A5R9R8J0</accession>
<dbReference type="Pfam" id="PF13439">
    <property type="entry name" value="Glyco_transf_4"/>
    <property type="match status" value="1"/>
</dbReference>
<dbReference type="Pfam" id="PF00534">
    <property type="entry name" value="Glycos_transf_1"/>
    <property type="match status" value="1"/>
</dbReference>
<dbReference type="PANTHER" id="PTHR12526:SF510">
    <property type="entry name" value="D-INOSITOL 3-PHOSPHATE GLYCOSYLTRANSFERASE"/>
    <property type="match status" value="1"/>
</dbReference>
<dbReference type="GO" id="GO:0016757">
    <property type="term" value="F:glycosyltransferase activity"/>
    <property type="evidence" value="ECO:0007669"/>
    <property type="project" value="UniProtKB-KW"/>
</dbReference>
<evidence type="ECO:0000256" key="2">
    <source>
        <dbReference type="ARBA" id="ARBA00022679"/>
    </source>
</evidence>
<feature type="domain" description="Glycosyltransferase subfamily 4-like N-terminal" evidence="4">
    <location>
        <begin position="31"/>
        <end position="207"/>
    </location>
</feature>
<dbReference type="InterPro" id="IPR028098">
    <property type="entry name" value="Glyco_trans_4-like_N"/>
</dbReference>
<dbReference type="Proteomes" id="UP000306635">
    <property type="component" value="Unassembled WGS sequence"/>
</dbReference>
<sequence>MMKVIPPSRPVLLVLASTYPRWRDDPEPGFVHELSRRLTDRFDVHVITPHFAGALRKEDLDGVHVHRFRYAPAAWETLVSGGGMLANVRRDPLKWLLVPGFLLAMFFSLLRLVRSLRPALVHGHWIIPQGVIIALARYFCRLPPVVLTSHGGDLFSLKNGLMGRLKSWVMRRIDHLSVVSEAMVEPAQVLGMPHGQMSVLPMGVDLDERFTPSEVARSDKLLLFVGRLVEKKGLAHLLNALPILCQRYPGLRLRIVGFGPLQESLLQRAVELGLSESVEFVGAVAQEGLAPHYREATLLVAPFVRASTGDVEGLGLVSIEAIGCQCPVILGDVPAVWDVLAEQPEWIVNPQDLQALIAAVSSVLDDPEAVRNRVDTLRGRLYQRFSWSAVAQRYIHLFDNLIPDSGARQR</sequence>
<name>A0A5R9R8J0_9PSED</name>
<keyword evidence="2 5" id="KW-0808">Transferase</keyword>
<dbReference type="AlphaFoldDB" id="A0A5R9R8J0"/>